<evidence type="ECO:0000313" key="10">
    <source>
        <dbReference type="Proteomes" id="UP000250242"/>
    </source>
</evidence>
<evidence type="ECO:0000256" key="7">
    <source>
        <dbReference type="SAM" id="MobiDB-lite"/>
    </source>
</evidence>
<dbReference type="InterPro" id="IPR025157">
    <property type="entry name" value="Hemagglutinin_rpt"/>
</dbReference>
<sequence length="3146" mass="334665">MNQSFYHIIFNKTRGQLMVVSDIASRNGKASREQGSKPTLPICTYVPVRALTFSVLLALSAVSMSHEALAQIRADKSAAKHQQATILQTANGLPQVNIQTPTKAGVSVNQYSQFDIARQGVILNNSRQAVSTQLAGWVQGNPHLARGEAKVIVNQVNSREPSHLHGFTEVAGRRAEVVIANPAGIAVNGAGFINAQGVTLATGQVQLNAQGQLTGMSVTQGTVQIGADGLNSKDANYTQLIAKTADIQGGIWANDLSVSTGTQTVSFSGSDLNQSVTLAHQVNSAQQSLNTNEANQQARSADKASIAIDVGHLGGMYANSIVLVSNDKGVGVNNSGQLFAGQGKLQLSADGQLTNRGEMVATAGSEGHPSAALQVASQTIENHGTMAAQAVNLKAGRIKNNSGLITARHELRLHTEQLTNTDNAKVVAARLDIQAQELFNRQSSIEQSGTQGLTISSGQLNQRGELGTTRQLADEQTLSHGAVSDTGSTVAVTPSSDTKTAGTSQFEQKKLPSLASGVIEIKGMLSNESGQLLANGDIHLAVNQDFSNHGDIRVASLQTSGTHWQNRGKIEVENLKLTSRQIDNSQGRLYSPNTITLAAQKLDNRQGSISTSSDLRISTTGDVDNSEGQLLAEQAMHVTAQRLHSNQGIISAAGAGGLTVDIETELDNTSGLLGSQGDLVVKALGGLQHQAGRLVADGAATIEAGSLAAQEGLFLTQGSLNLQVAQTVQADGAQLLSHQDMRLQAGQLTASDATLSAKGDALVTLDGALETKQGVWSAGQALTVRTTTGQTQGTLFSAEDRLVMDATEMHHQESQLLGKSVRVTADRALNLHDTVVSGQDTVDLLSDGSLSLETSQLQAGEQLRHHAETQLRLHGLQAQAKNVEFHAGERLEATHSEWLVDESLTLKAKAIDVTETSSVAGTIRVSANQAFNHRDSVMVGEQSVQIQAQTVNNQASHVVAAEDLTVTAREAIRNQEGTLLAEEQLQLSSALVDNQGGTLSAQNGLSVQGAQRLHNQSGLIVADEHVHLQATTVNNQGGQVSAGADLRLRDNAQLNNQHGVLVAKQTIDVVTAHVDNQQGQIHAKRDVRIQASRHLKNEGGEILAANTVTIRDPAHTPTQRRLVIAQDATGIIQGTVGTTLVARDLQSKARLETPGDLRLDVVESLTNTGGLQAGGDLSLTTLGQFTNRDTVYSAQTLTAQAARIDNTASGELLGETAVSVIANDGDVVNLGLINSHGLTRVTATGIIDNIGSGRLYGDMVALQATTLVNREEKQTDGTTKAAVIAGRERVDIGVQTLQNQAEGLIFSGGELAIGRHLNDQQQAEGQARLLLNRGATIESVGDMQLNAQTIANENPQFALERVEVATPERMDFIVHDSNSYDTRVNKKDLKERKWSRRASEFVSKGPEDYAQLIPGETPLWSIKNTCMPRFGATCFLSTQLTNFDKYGPDNPAWTYFGITPGIVPEPVAPQVPSAPTVAEPTSCAFIFDTDDRRTCRSAQQTWNAYREALSTHEHKQAEYEQAYQAWMATDGQRWHALNDALNSYNQQYQHQFRHRYTEYWIKRRVFEDQIVTSRPGDLIAGGNLTINADRLSNDKSRIVAGQALKVNAREIEQIDAKGLRTIEDKGNSRYAWERWRGGFRRYHQREYGPIVPFEAIEVQTIDLPVSVYQAFTRVDTQKETPTPLARQAEVVTRAQQSTVVAGNAEAIGAPSLERLPAPDANQAPWEDRLSSQGELGEVQTIGGTLSEMLRVHLPNSSLYRVNAQHGSYLVETDPAFTNHRQWLSSDYMLQALATDPARMMKRLGDGYYEQRLLNEQILQLTGQRFLDGYENDEAQFKALMQQGVTFAKAHQLTPGIALTAAQVSRLTSDIVWLEAQTVTLPDGTRQEVLVPRVYVKPRQGDLAHSGALLAGHRVELSVTDGFVNSGTVAGRELVTIEAGRMDQALARVQAKRVGLTAKRDMTLSGSSVHATEVASLRAGRDLMLESATYHTEAEVTGDRGTYFSGVRQGIDRLASVQVTNDAAQLLLDAAQDLTLTAALVSNTGQDGQTQLVAGRDLSLGTVTTGYRQDSVADARNYTKEARWQETGTAIQTVGDIHLHAGEQATLRAAELTSEHGLLHVTAKDNLTIEAGRAESRHDERHVTKHRRFLGSKSKETHWFSERDESVASELTAAQVVLQSGKDMQIMGSDLISDYGTQLHAAGDISLSAAKEYAFSDYYEKTKKSGVFGTGGLGFTIGRQSTEIEHDRRDGTLRGSLVGSLAGDTVIQAGRRYRQEASTVSVPQGDVLITGQAVTITAGEQPYSEYYRRTDKQSGLTVAASVPVVDAAKNIQHAIESIGESKNHRTQAMAVANSAWRLYEGVELLQGQPIGLDAAKKASVSVTLGSQKSHVSQQHSGHTVAPSQMLAGKTATVIAHGAGEDSHLRVIGSDVLGLGGTHLVAENDIILLPATETERSRSQNSTSGWNVGVAMSLGEGAPTVGITAGANRGKGYGDADSVRHRQTQTGDSTSLTTLQAGDTTTLRGAQVLGETVQIATERLHIESVQDTATYEGKQQSLGGQLTVGVGASGGANLSRSTIQADYASVIQPSGVYAGDGSYQIVVNDHTELIGGLVTSTAQAEQQGKNHFITGTLMTSKLVNRAGHDGSSVGINLTADIQGGWQGQTRSDEGKTTHTLGGSMGSGNDIDRQERTTASGINTENLLITDSDTQLLLTGLGPDAMAERVFTNTTTETAAADSGALANRFDADAVQRELVVQVAVSQDFSQNVQTAKNELNKAIDKLEAQYHKGQVSLDEYINKREQLENTADLLSALAAGLAAPTDRVSGIVAASVSPSVAQAIGQYVKTHQGMGGEGSAAHLLAHGLLAGAVAAAGGNDMLSAAGAAITAEAAAPLLAQYLYGKKAKALTADEKSTLSAITGLLGAGVGASSGSHAGIVQGGQAASNAVEHNQLSDLNGLFGVNQWGPGAASLVNFKVSEGATAEEITEALSDYITGVGYDSGVTDGILIWAGAPIVFAGITQAPAVVANPAVLAFLKGYGVAAGMSIGESLVVSRFAKSDYKVSNLASDLTVGASNNMATDFLKRTVKPVSFILSKTNTKTAERFITTQGYIQGYFLGAGVSSMFGQYLGNKEHVIINFSNTQRQEKKHD</sequence>
<feature type="coiled-coil region" evidence="6">
    <location>
        <begin position="2759"/>
        <end position="2811"/>
    </location>
</feature>
<keyword evidence="6" id="KW-0175">Coiled coil</keyword>
<dbReference type="NCBIfam" id="TIGR01731">
    <property type="entry name" value="fil_hemag_20aa"/>
    <property type="match status" value="14"/>
</dbReference>
<dbReference type="SMART" id="SM00912">
    <property type="entry name" value="Haemagg_act"/>
    <property type="match status" value="1"/>
</dbReference>
<dbReference type="NCBIfam" id="TIGR01901">
    <property type="entry name" value="adhes_NPXG"/>
    <property type="match status" value="1"/>
</dbReference>
<keyword evidence="2" id="KW-0800">Toxin</keyword>
<dbReference type="RefSeq" id="WP_113062248.1">
    <property type="nucleotide sequence ID" value="NZ_UATH01000001.1"/>
</dbReference>
<protein>
    <submittedName>
        <fullName evidence="9">Filamentous hemagglutinin</fullName>
    </submittedName>
</protein>
<evidence type="ECO:0000313" key="9">
    <source>
        <dbReference type="EMBL" id="SPY07306.1"/>
    </source>
</evidence>
<name>A0A2X1UJB3_9BURK</name>
<dbReference type="Proteomes" id="UP000250242">
    <property type="component" value="Unassembled WGS sequence"/>
</dbReference>
<dbReference type="InterPro" id="IPR024973">
    <property type="entry name" value="ESPR"/>
</dbReference>
<dbReference type="Pfam" id="PF05594">
    <property type="entry name" value="Fil_haemagg"/>
    <property type="match status" value="12"/>
</dbReference>
<reference evidence="9 10" key="1">
    <citation type="submission" date="2018-06" db="EMBL/GenBank/DDBJ databases">
        <authorList>
            <consortium name="Pathogen Informatics"/>
            <person name="Doyle S."/>
        </authorList>
    </citation>
    <scope>NUCLEOTIDE SEQUENCE [LARGE SCALE GENOMIC DNA]</scope>
    <source>
        <strain evidence="9 10">NCTC11009</strain>
    </source>
</reference>
<feature type="region of interest" description="Disordered" evidence="7">
    <location>
        <begin position="2658"/>
        <end position="2685"/>
    </location>
</feature>
<dbReference type="EMBL" id="UATH01000001">
    <property type="protein sequence ID" value="SPY07306.1"/>
    <property type="molecule type" value="Genomic_DNA"/>
</dbReference>
<dbReference type="GO" id="GO:0090729">
    <property type="term" value="F:toxin activity"/>
    <property type="evidence" value="ECO:0007669"/>
    <property type="project" value="UniProtKB-KW"/>
</dbReference>
<organism evidence="9 10">
    <name type="scientific">Oligella urethralis</name>
    <dbReference type="NCBI Taxonomy" id="90245"/>
    <lineage>
        <taxon>Bacteria</taxon>
        <taxon>Pseudomonadati</taxon>
        <taxon>Pseudomonadota</taxon>
        <taxon>Betaproteobacteria</taxon>
        <taxon>Burkholderiales</taxon>
        <taxon>Alcaligenaceae</taxon>
        <taxon>Oligella</taxon>
    </lineage>
</organism>
<feature type="region of interest" description="Disordered" evidence="7">
    <location>
        <begin position="2490"/>
        <end position="2509"/>
    </location>
</feature>
<dbReference type="InterPro" id="IPR010069">
    <property type="entry name" value="CdiA_FHA1_rpt"/>
</dbReference>
<evidence type="ECO:0000256" key="3">
    <source>
        <dbReference type="ARBA" id="ARBA00022913"/>
    </source>
</evidence>
<evidence type="ECO:0000259" key="8">
    <source>
        <dbReference type="SMART" id="SM00912"/>
    </source>
</evidence>
<dbReference type="Pfam" id="PF05860">
    <property type="entry name" value="TPS"/>
    <property type="match status" value="1"/>
</dbReference>
<dbReference type="InterPro" id="IPR008638">
    <property type="entry name" value="FhaB/CdiA-like_TPS"/>
</dbReference>
<evidence type="ECO:0000256" key="2">
    <source>
        <dbReference type="ARBA" id="ARBA00022656"/>
    </source>
</evidence>
<dbReference type="Pfam" id="PF13332">
    <property type="entry name" value="Fil_haemagg_2"/>
    <property type="match status" value="2"/>
</dbReference>
<accession>A0A2X1UJB3</accession>
<dbReference type="InterPro" id="IPR008619">
    <property type="entry name" value="Filamentous_hemagglutn_rpt"/>
</dbReference>
<comment type="subcellular location">
    <subcellularLocation>
        <location evidence="1">Target cell</location>
        <location evidence="1">Target cell cytoplasm</location>
    </subcellularLocation>
</comment>
<evidence type="ECO:0000256" key="6">
    <source>
        <dbReference type="SAM" id="Coils"/>
    </source>
</evidence>
<evidence type="ECO:0000256" key="1">
    <source>
        <dbReference type="ARBA" id="ARBA00004219"/>
    </source>
</evidence>
<gene>
    <name evidence="9" type="primary">fhaB</name>
    <name evidence="9" type="ORF">NCTC11009_00502</name>
</gene>
<dbReference type="Gene3D" id="2.160.20.10">
    <property type="entry name" value="Single-stranded right-handed beta-helix, Pectin lyase-like"/>
    <property type="match status" value="1"/>
</dbReference>
<dbReference type="SUPFAM" id="SSF51126">
    <property type="entry name" value="Pectin lyase-like"/>
    <property type="match status" value="1"/>
</dbReference>
<dbReference type="GO" id="GO:0003824">
    <property type="term" value="F:catalytic activity"/>
    <property type="evidence" value="ECO:0007669"/>
    <property type="project" value="UniProtKB-ARBA"/>
</dbReference>
<dbReference type="InterPro" id="IPR012334">
    <property type="entry name" value="Pectin_lyas_fold"/>
</dbReference>
<keyword evidence="3" id="KW-1266">Target cell cytoplasm</keyword>
<evidence type="ECO:0000256" key="4">
    <source>
        <dbReference type="ARBA" id="ARBA00023026"/>
    </source>
</evidence>
<dbReference type="Pfam" id="PF13018">
    <property type="entry name" value="ESPR"/>
    <property type="match status" value="1"/>
</dbReference>
<proteinExistence type="inferred from homology"/>
<keyword evidence="4" id="KW-0843">Virulence</keyword>
<feature type="domain" description="Filamentous haemagglutinin FhaB/tRNA nuclease CdiA-like TPS" evidence="8">
    <location>
        <begin position="90"/>
        <end position="210"/>
    </location>
</feature>
<dbReference type="Pfam" id="PF04829">
    <property type="entry name" value="PT-VENN"/>
    <property type="match status" value="1"/>
</dbReference>
<dbReference type="InterPro" id="IPR006914">
    <property type="entry name" value="VENN_dom"/>
</dbReference>
<feature type="region of interest" description="Disordered" evidence="7">
    <location>
        <begin position="447"/>
        <end position="507"/>
    </location>
</feature>
<evidence type="ECO:0000256" key="5">
    <source>
        <dbReference type="ARBA" id="ARBA00024043"/>
    </source>
</evidence>
<dbReference type="InterPro" id="IPR011050">
    <property type="entry name" value="Pectin_lyase_fold/virulence"/>
</dbReference>
<feature type="compositionally biased region" description="Polar residues" evidence="7">
    <location>
        <begin position="447"/>
        <end position="506"/>
    </location>
</feature>
<comment type="similarity">
    <text evidence="5">In the N-terminal section; belongs to the CdiA toxin family.</text>
</comment>